<organism evidence="1 2">
    <name type="scientific">Eoetvoesiella caeni</name>
    <dbReference type="NCBI Taxonomy" id="645616"/>
    <lineage>
        <taxon>Bacteria</taxon>
        <taxon>Pseudomonadati</taxon>
        <taxon>Pseudomonadota</taxon>
        <taxon>Betaproteobacteria</taxon>
        <taxon>Burkholderiales</taxon>
        <taxon>Alcaligenaceae</taxon>
        <taxon>Eoetvoesiella</taxon>
    </lineage>
</organism>
<proteinExistence type="predicted"/>
<accession>A0A366H5N4</accession>
<gene>
    <name evidence="1" type="ORF">DFR37_11340</name>
</gene>
<name>A0A366H5N4_9BURK</name>
<reference evidence="1 2" key="1">
    <citation type="submission" date="2018-06" db="EMBL/GenBank/DDBJ databases">
        <title>Genomic Encyclopedia of Type Strains, Phase IV (KMG-IV): sequencing the most valuable type-strain genomes for metagenomic binning, comparative biology and taxonomic classification.</title>
        <authorList>
            <person name="Goeker M."/>
        </authorList>
    </citation>
    <scope>NUCLEOTIDE SEQUENCE [LARGE SCALE GENOMIC DNA]</scope>
    <source>
        <strain evidence="1 2">DSM 25520</strain>
    </source>
</reference>
<protein>
    <submittedName>
        <fullName evidence="1">Uncharacterized protein</fullName>
    </submittedName>
</protein>
<sequence>MTSRSPNPSLGRFSPAGFVKLEQAALPAVFGVQVSSCLSAAFMGSRGLPIRASFANARKRLAARVASAQPRPQRPEQNRLG</sequence>
<evidence type="ECO:0000313" key="2">
    <source>
        <dbReference type="Proteomes" id="UP000253628"/>
    </source>
</evidence>
<dbReference type="Proteomes" id="UP000253628">
    <property type="component" value="Unassembled WGS sequence"/>
</dbReference>
<keyword evidence="2" id="KW-1185">Reference proteome</keyword>
<dbReference type="EMBL" id="QNRQ01000013">
    <property type="protein sequence ID" value="RBP36209.1"/>
    <property type="molecule type" value="Genomic_DNA"/>
</dbReference>
<dbReference type="AlphaFoldDB" id="A0A366H5N4"/>
<evidence type="ECO:0000313" key="1">
    <source>
        <dbReference type="EMBL" id="RBP36209.1"/>
    </source>
</evidence>
<comment type="caution">
    <text evidence="1">The sequence shown here is derived from an EMBL/GenBank/DDBJ whole genome shotgun (WGS) entry which is preliminary data.</text>
</comment>